<dbReference type="Proteomes" id="UP000003803">
    <property type="component" value="Unassembled WGS sequence"/>
</dbReference>
<keyword evidence="5 7" id="KW-0460">Magnesium</keyword>
<comment type="subcellular location">
    <subcellularLocation>
        <location evidence="7">Cytoplasm</location>
    </subcellularLocation>
</comment>
<dbReference type="AlphaFoldDB" id="B0P7F5"/>
<dbReference type="GO" id="GO:0000287">
    <property type="term" value="F:magnesium ion binding"/>
    <property type="evidence" value="ECO:0007669"/>
    <property type="project" value="UniProtKB-UniRule"/>
</dbReference>
<feature type="binding site" evidence="7">
    <location>
        <position position="79"/>
    </location>
    <ligand>
        <name>Mg(2+)</name>
        <dbReference type="ChEBI" id="CHEBI:18420"/>
        <label>1</label>
    </ligand>
</feature>
<accession>B0P7F5</accession>
<keyword evidence="9" id="KW-1185">Reference proteome</keyword>
<protein>
    <recommendedName>
        <fullName evidence="7">Inorganic pyrophosphatase</fullName>
        <ecNumber evidence="7">3.6.1.1</ecNumber>
    </recommendedName>
    <alternativeName>
        <fullName evidence="7">Pyrophosphate phospho-hydrolase</fullName>
        <shortName evidence="7">PPase</shortName>
    </alternativeName>
</protein>
<feature type="binding site" evidence="7">
    <location>
        <position position="43"/>
    </location>
    <ligand>
        <name>substrate</name>
    </ligand>
</feature>
<dbReference type="InterPro" id="IPR036649">
    <property type="entry name" value="Pyrophosphatase_sf"/>
</dbReference>
<dbReference type="FunFam" id="3.90.80.10:FF:000003">
    <property type="entry name" value="Inorganic pyrophosphatase"/>
    <property type="match status" value="1"/>
</dbReference>
<feature type="binding site" evidence="7">
    <location>
        <position position="69"/>
    </location>
    <ligand>
        <name>substrate</name>
    </ligand>
</feature>
<reference evidence="8" key="1">
    <citation type="submission" date="2007-11" db="EMBL/GenBank/DDBJ databases">
        <authorList>
            <person name="Fulton L."/>
            <person name="Clifton S."/>
            <person name="Fulton B."/>
            <person name="Xu J."/>
            <person name="Minx P."/>
            <person name="Pepin K.H."/>
            <person name="Johnson M."/>
            <person name="Thiruvilangam P."/>
            <person name="Bhonagiri V."/>
            <person name="Nash W.E."/>
            <person name="Mardis E.R."/>
            <person name="Wilson R.K."/>
        </authorList>
    </citation>
    <scope>NUCLEOTIDE SEQUENCE [LARGE SCALE GENOMIC DNA]</scope>
    <source>
        <strain evidence="8">DSM 17241</strain>
    </source>
</reference>
<comment type="cofactor">
    <cofactor evidence="1 7">
        <name>Mg(2+)</name>
        <dbReference type="ChEBI" id="CHEBI:18420"/>
    </cofactor>
</comment>
<dbReference type="EMBL" id="ABGD02000006">
    <property type="protein sequence ID" value="EDS12458.1"/>
    <property type="molecule type" value="Genomic_DNA"/>
</dbReference>
<evidence type="ECO:0000313" key="9">
    <source>
        <dbReference type="Proteomes" id="UP000003803"/>
    </source>
</evidence>
<evidence type="ECO:0000256" key="5">
    <source>
        <dbReference type="ARBA" id="ARBA00022842"/>
    </source>
</evidence>
<sequence>MQGFGNCMKEGIAVNIWHDISPKRISKNDFIAVIEIGKGGKNKYELDKETGLIILDRILYTSTHYPANYGFIPRTYGDDNDPLDVLVLCSESLIPLSLVRCYPIGVISMIDNGKNDEKIIAIPFNDPMYNMYKSIDELPVHIFEEMRHFFSVYKELEGKQTAVNDTAGPEAALEIVQAAIDNYVEKFCRA</sequence>
<dbReference type="STRING" id="169435.ERS852551_03327"/>
<organism evidence="8 9">
    <name type="scientific">Anaerotruncus colihominis DSM 17241</name>
    <dbReference type="NCBI Taxonomy" id="445972"/>
    <lineage>
        <taxon>Bacteria</taxon>
        <taxon>Bacillati</taxon>
        <taxon>Bacillota</taxon>
        <taxon>Clostridia</taxon>
        <taxon>Eubacteriales</taxon>
        <taxon>Oscillospiraceae</taxon>
        <taxon>Anaerotruncus</taxon>
    </lineage>
</organism>
<evidence type="ECO:0000256" key="4">
    <source>
        <dbReference type="ARBA" id="ARBA00022801"/>
    </source>
</evidence>
<comment type="catalytic activity">
    <reaction evidence="6 7">
        <text>diphosphate + H2O = 2 phosphate + H(+)</text>
        <dbReference type="Rhea" id="RHEA:24576"/>
        <dbReference type="ChEBI" id="CHEBI:15377"/>
        <dbReference type="ChEBI" id="CHEBI:15378"/>
        <dbReference type="ChEBI" id="CHEBI:33019"/>
        <dbReference type="ChEBI" id="CHEBI:43474"/>
        <dbReference type="EC" id="3.6.1.1"/>
    </reaction>
</comment>
<evidence type="ECO:0000256" key="1">
    <source>
        <dbReference type="ARBA" id="ARBA00001946"/>
    </source>
</evidence>
<comment type="caution">
    <text evidence="8">The sequence shown here is derived from an EMBL/GenBank/DDBJ whole genome shotgun (WGS) entry which is preliminary data.</text>
</comment>
<dbReference type="CDD" id="cd00412">
    <property type="entry name" value="pyrophosphatase"/>
    <property type="match status" value="1"/>
</dbReference>
<feature type="binding site" evidence="7">
    <location>
        <position position="84"/>
    </location>
    <ligand>
        <name>Mg(2+)</name>
        <dbReference type="ChEBI" id="CHEBI:18420"/>
        <label>2</label>
    </ligand>
</feature>
<dbReference type="PANTHER" id="PTHR10286">
    <property type="entry name" value="INORGANIC PYROPHOSPHATASE"/>
    <property type="match status" value="1"/>
</dbReference>
<dbReference type="HOGENOM" id="CLU_073198_1_2_9"/>
<gene>
    <name evidence="7 8" type="primary">ppa</name>
    <name evidence="8" type="ORF">ANACOL_00686</name>
</gene>
<name>B0P7F5_9FIRM</name>
<keyword evidence="3 7" id="KW-0479">Metal-binding</keyword>
<dbReference type="eggNOG" id="COG0221">
    <property type="taxonomic scope" value="Bacteria"/>
</dbReference>
<evidence type="ECO:0000256" key="3">
    <source>
        <dbReference type="ARBA" id="ARBA00022723"/>
    </source>
</evidence>
<dbReference type="GO" id="GO:0004427">
    <property type="term" value="F:inorganic diphosphate phosphatase activity"/>
    <property type="evidence" value="ECO:0007669"/>
    <property type="project" value="UniProtKB-UniRule"/>
</dbReference>
<dbReference type="InterPro" id="IPR008162">
    <property type="entry name" value="Pyrophosphatase"/>
</dbReference>
<evidence type="ECO:0000256" key="2">
    <source>
        <dbReference type="ARBA" id="ARBA00022490"/>
    </source>
</evidence>
<dbReference type="Pfam" id="PF00719">
    <property type="entry name" value="Pyrophosphatase"/>
    <property type="match status" value="1"/>
</dbReference>
<proteinExistence type="inferred from homology"/>
<evidence type="ECO:0000256" key="6">
    <source>
        <dbReference type="ARBA" id="ARBA00047820"/>
    </source>
</evidence>
<evidence type="ECO:0000256" key="7">
    <source>
        <dbReference type="HAMAP-Rule" id="MF_00209"/>
    </source>
</evidence>
<feature type="binding site" evidence="7">
    <location>
        <position position="116"/>
    </location>
    <ligand>
        <name>Mg(2+)</name>
        <dbReference type="ChEBI" id="CHEBI:18420"/>
        <label>1</label>
    </ligand>
</feature>
<dbReference type="GO" id="GO:0006796">
    <property type="term" value="P:phosphate-containing compound metabolic process"/>
    <property type="evidence" value="ECO:0007669"/>
    <property type="project" value="InterPro"/>
</dbReference>
<dbReference type="GO" id="GO:0005737">
    <property type="term" value="C:cytoplasm"/>
    <property type="evidence" value="ECO:0007669"/>
    <property type="project" value="UniProtKB-SubCell"/>
</dbReference>
<reference evidence="8" key="2">
    <citation type="submission" date="2013-09" db="EMBL/GenBank/DDBJ databases">
        <title>Draft genome sequence of Anaerotruncus colihominis(DSM 17241).</title>
        <authorList>
            <person name="Sudarsanam P."/>
            <person name="Ley R."/>
            <person name="Guruge J."/>
            <person name="Turnbaugh P.J."/>
            <person name="Mahowald M."/>
            <person name="Liep D."/>
            <person name="Gordon J."/>
        </authorList>
    </citation>
    <scope>NUCLEOTIDE SEQUENCE</scope>
    <source>
        <strain evidence="8">DSM 17241</strain>
    </source>
</reference>
<feature type="binding site" evidence="7">
    <location>
        <position position="153"/>
    </location>
    <ligand>
        <name>substrate</name>
    </ligand>
</feature>
<comment type="similarity">
    <text evidence="7">Belongs to the PPase family.</text>
</comment>
<dbReference type="EC" id="3.6.1.1" evidence="7"/>
<keyword evidence="2 7" id="KW-0963">Cytoplasm</keyword>
<keyword evidence="4 7" id="KW-0378">Hydrolase</keyword>
<dbReference type="Gene3D" id="3.90.80.10">
    <property type="entry name" value="Inorganic pyrophosphatase"/>
    <property type="match status" value="1"/>
</dbReference>
<dbReference type="PROSITE" id="PS00387">
    <property type="entry name" value="PPASE"/>
    <property type="match status" value="1"/>
</dbReference>
<comment type="function">
    <text evidence="7">Catalyzes the hydrolysis of inorganic pyrophosphate (PPi) forming two phosphate ions.</text>
</comment>
<dbReference type="HAMAP" id="MF_00209">
    <property type="entry name" value="Inorganic_PPase"/>
    <property type="match status" value="1"/>
</dbReference>
<dbReference type="SUPFAM" id="SSF50324">
    <property type="entry name" value="Inorganic pyrophosphatase"/>
    <property type="match status" value="1"/>
</dbReference>
<comment type="subunit">
    <text evidence="7">Homohexamer.</text>
</comment>
<evidence type="ECO:0000313" key="8">
    <source>
        <dbReference type="EMBL" id="EDS12458.1"/>
    </source>
</evidence>
<feature type="binding site" evidence="7">
    <location>
        <position position="57"/>
    </location>
    <ligand>
        <name>substrate</name>
    </ligand>
</feature>
<feature type="binding site" evidence="7">
    <location>
        <position position="84"/>
    </location>
    <ligand>
        <name>Mg(2+)</name>
        <dbReference type="ChEBI" id="CHEBI:18420"/>
        <label>1</label>
    </ligand>
</feature>